<dbReference type="InterPro" id="IPR001680">
    <property type="entry name" value="WD40_rpt"/>
</dbReference>
<dbReference type="GO" id="GO:0043531">
    <property type="term" value="F:ADP binding"/>
    <property type="evidence" value="ECO:0007669"/>
    <property type="project" value="InterPro"/>
</dbReference>
<gene>
    <name evidence="5" type="ORF">Q2T42_25960</name>
</gene>
<reference evidence="5" key="2">
    <citation type="submission" date="2023-07" db="EMBL/GenBank/DDBJ databases">
        <authorList>
            <person name="Bai X.-H."/>
            <person name="Wang H.-H."/>
            <person name="Wang J."/>
            <person name="Ma M.-Y."/>
            <person name="Hu H.-H."/>
            <person name="Song Z.-L."/>
            <person name="Ma H.-G."/>
            <person name="Fan Y."/>
            <person name="Du C.-Y."/>
            <person name="Xu J.-C."/>
        </authorList>
    </citation>
    <scope>NUCLEOTIDE SEQUENCE</scope>
    <source>
        <strain evidence="5">CZ1</strain>
    </source>
</reference>
<feature type="repeat" description="WD" evidence="3">
    <location>
        <begin position="1063"/>
        <end position="1104"/>
    </location>
</feature>
<evidence type="ECO:0000256" key="2">
    <source>
        <dbReference type="ARBA" id="ARBA00022737"/>
    </source>
</evidence>
<keyword evidence="2" id="KW-0677">Repeat</keyword>
<feature type="repeat" description="WD" evidence="3">
    <location>
        <begin position="625"/>
        <end position="666"/>
    </location>
</feature>
<evidence type="ECO:0000256" key="1">
    <source>
        <dbReference type="ARBA" id="ARBA00022574"/>
    </source>
</evidence>
<dbReference type="PROSITE" id="PS50082">
    <property type="entry name" value="WD_REPEATS_2"/>
    <property type="match status" value="12"/>
</dbReference>
<dbReference type="SMART" id="SM00320">
    <property type="entry name" value="WD40"/>
    <property type="match status" value="14"/>
</dbReference>
<name>A0AA96WT89_LEPBY</name>
<dbReference type="InterPro" id="IPR020472">
    <property type="entry name" value="WD40_PAC1"/>
</dbReference>
<dbReference type="InterPro" id="IPR027417">
    <property type="entry name" value="P-loop_NTPase"/>
</dbReference>
<dbReference type="Gene3D" id="2.130.10.10">
    <property type="entry name" value="YVTN repeat-like/Quinoprotein amine dehydrogenase"/>
    <property type="match status" value="6"/>
</dbReference>
<dbReference type="PRINTS" id="PR00320">
    <property type="entry name" value="GPROTEINBRPT"/>
</dbReference>
<reference evidence="5" key="1">
    <citation type="journal article" date="2023" name="Plants (Basel)">
        <title>Genomic Analysis of Leptolyngbya boryana CZ1 Reveals Efficient Carbon Fixation Modules.</title>
        <authorList>
            <person name="Bai X."/>
            <person name="Wang H."/>
            <person name="Cheng W."/>
            <person name="Wang J."/>
            <person name="Ma M."/>
            <person name="Hu H."/>
            <person name="Song Z."/>
            <person name="Ma H."/>
            <person name="Fan Y."/>
            <person name="Du C."/>
            <person name="Xu J."/>
        </authorList>
    </citation>
    <scope>NUCLEOTIDE SEQUENCE</scope>
    <source>
        <strain evidence="5">CZ1</strain>
    </source>
</reference>
<feature type="repeat" description="WD" evidence="3">
    <location>
        <begin position="842"/>
        <end position="873"/>
    </location>
</feature>
<dbReference type="InterPro" id="IPR019775">
    <property type="entry name" value="WD40_repeat_CS"/>
</dbReference>
<dbReference type="CDD" id="cd00200">
    <property type="entry name" value="WD40"/>
    <property type="match status" value="2"/>
</dbReference>
<feature type="repeat" description="WD" evidence="3">
    <location>
        <begin position="667"/>
        <end position="699"/>
    </location>
</feature>
<feature type="repeat" description="WD" evidence="3">
    <location>
        <begin position="800"/>
        <end position="841"/>
    </location>
</feature>
<feature type="repeat" description="WD" evidence="3">
    <location>
        <begin position="750"/>
        <end position="782"/>
    </location>
</feature>
<dbReference type="EMBL" id="CP130144">
    <property type="protein sequence ID" value="WNZ45237.1"/>
    <property type="molecule type" value="Genomic_DNA"/>
</dbReference>
<protein>
    <submittedName>
        <fullName evidence="5">NB-ARC domain-containing protein</fullName>
    </submittedName>
</protein>
<dbReference type="InterPro" id="IPR015943">
    <property type="entry name" value="WD40/YVTN_repeat-like_dom_sf"/>
</dbReference>
<dbReference type="PANTHER" id="PTHR19848">
    <property type="entry name" value="WD40 REPEAT PROTEIN"/>
    <property type="match status" value="1"/>
</dbReference>
<dbReference type="Gene3D" id="3.40.50.300">
    <property type="entry name" value="P-loop containing nucleotide triphosphate hydrolases"/>
    <property type="match status" value="1"/>
</dbReference>
<dbReference type="Pfam" id="PF00400">
    <property type="entry name" value="WD40"/>
    <property type="match status" value="12"/>
</dbReference>
<dbReference type="Pfam" id="PF00805">
    <property type="entry name" value="Pentapeptide"/>
    <property type="match status" value="1"/>
</dbReference>
<dbReference type="Gene3D" id="2.160.20.80">
    <property type="entry name" value="E3 ubiquitin-protein ligase SopA"/>
    <property type="match status" value="1"/>
</dbReference>
<organism evidence="5">
    <name type="scientific">Leptolyngbya boryana CZ1</name>
    <dbReference type="NCBI Taxonomy" id="3060204"/>
    <lineage>
        <taxon>Bacteria</taxon>
        <taxon>Bacillati</taxon>
        <taxon>Cyanobacteriota</taxon>
        <taxon>Cyanophyceae</taxon>
        <taxon>Leptolyngbyales</taxon>
        <taxon>Leptolyngbyaceae</taxon>
        <taxon>Leptolyngbya group</taxon>
        <taxon>Leptolyngbya</taxon>
    </lineage>
</organism>
<feature type="repeat" description="WD" evidence="3">
    <location>
        <begin position="592"/>
        <end position="624"/>
    </location>
</feature>
<dbReference type="PANTHER" id="PTHR19848:SF8">
    <property type="entry name" value="F-BOX AND WD REPEAT DOMAIN CONTAINING 7"/>
    <property type="match status" value="1"/>
</dbReference>
<feature type="repeat" description="WD" evidence="3">
    <location>
        <begin position="1022"/>
        <end position="1055"/>
    </location>
</feature>
<evidence type="ECO:0000259" key="4">
    <source>
        <dbReference type="Pfam" id="PF00931"/>
    </source>
</evidence>
<keyword evidence="1 3" id="KW-0853">WD repeat</keyword>
<evidence type="ECO:0000313" key="5">
    <source>
        <dbReference type="EMBL" id="WNZ45237.1"/>
    </source>
</evidence>
<evidence type="ECO:0000256" key="3">
    <source>
        <dbReference type="PROSITE-ProRule" id="PRU00221"/>
    </source>
</evidence>
<feature type="repeat" description="WD" evidence="3">
    <location>
        <begin position="708"/>
        <end position="749"/>
    </location>
</feature>
<dbReference type="InterPro" id="IPR001646">
    <property type="entry name" value="5peptide_repeat"/>
</dbReference>
<dbReference type="InterPro" id="IPR036322">
    <property type="entry name" value="WD40_repeat_dom_sf"/>
</dbReference>
<dbReference type="AlphaFoldDB" id="A0AA96WT89"/>
<proteinExistence type="predicted"/>
<dbReference type="PRINTS" id="PR00364">
    <property type="entry name" value="DISEASERSIST"/>
</dbReference>
<dbReference type="SUPFAM" id="SSF52540">
    <property type="entry name" value="P-loop containing nucleoside triphosphate hydrolases"/>
    <property type="match status" value="1"/>
</dbReference>
<dbReference type="PROSITE" id="PS50294">
    <property type="entry name" value="WD_REPEATS_REGION"/>
    <property type="match status" value="9"/>
</dbReference>
<sequence>MNANTKKLRRNGDSSARVRGVVLSPHGWQRFQAAKQQVESEENWDKRFTQEDLNERTGLSLNTLARILKRELGVDRQSLEILFRSFDLELTKTDYVSPIASGEALSQQRDNPHQDWDNAVDATVFYGRETELVQLCQWIMTERCRVVGLLGIGGIGKSTIAVKAAQQMQAEFEIVVWRSLVNAPLFDDLLTSLLRFLMPVRGDDPLIPTSLDAKLSKVMEYLRSQRCLLILDNVETILQSEQVGQWRSGYESYGQFLRTLGETPHQSCCLLTSREKPCEIALLDGEQSPVRSLTLSGLTPDDGRAIFRQKGTFTGSEAEWQTLINYYGGNPLALKLLAAATQDLFNGNIAGVVGYLDQGTFAFEDICDLLARQFNRLSVEEQKILYWFAIHREPVSIAEIRQSVEGSALQQTLPQHVNSLLRRSLIEKAKPTTTEKTDSLFFLQPVVMEYVTDRFIQQVCTEFTTQQLDIWQSHSLVRAQSKDYIREMQLRLIMQPVLNWLLSSYRNVSNVENRVRRLLAQQQQQSDYETGYTAGNLINLLVQLKVDLRGSNFSGLVVQQADLRQVSLVGVNFQNADLTTSIFSETFGNPVSIDISPDQQMIAVGDCNGLIYLWNVETMQLLATFAGHTGWVWSVAFSPDGTTLASSSGDTTIRVWEVKSSQCLQVLTGHTGCVWSVRFSPDGQRLASGSDDQTVRIWNEKGHCLHILEGHEGNVYSVHFSPNNQTLVSGSKDTSIRIWNVSNGDCLGILQGHTDSVRCVRYSPDGQMLASSSHDYAIRLWKGLPGLSKTNAQPLGVKVLHGHANWVWSLAFSPNGDILASGSDDGSLRLWAVQEERCIHVLNGQSTDIFAIALVGQLLVSVSRDQAVRLWNLHGHHLKTLRGYNSGIRSLSLSPVRVTTPAGETQMLASTSQDEAIHLWQIPLDNPRSSLHPTQSFYKATSWLASLSFHPNGQTFATNEPDSPSIALWNMQTGRYHHWNSGHAELVKTVLFSPGGNILASGSFDRTVRLWDAQTHQCLQVLRGHESGIWSIAFNVEGTQLASGSFDHTVRVWDLHGKCLQVLRGHTGGIYALVFHPDGERLVSGSFDHTIRVWNLYSGECLQILHEHTGGVWSLAISPDGQTLASGGDRTIRLWDLKKGNCVQVLHGHTRWISALIFMPPNSSVSQLGMSVSSSIEQILVSGSHDETIKLWNTQTGECLSTLMADRLYEGMTIQDATGLTNAQKETLKALGAISQ</sequence>
<dbReference type="Pfam" id="PF00931">
    <property type="entry name" value="NB-ARC"/>
    <property type="match status" value="1"/>
</dbReference>
<dbReference type="SUPFAM" id="SSF141571">
    <property type="entry name" value="Pentapeptide repeat-like"/>
    <property type="match status" value="1"/>
</dbReference>
<feature type="repeat" description="WD" evidence="3">
    <location>
        <begin position="1105"/>
        <end position="1145"/>
    </location>
</feature>
<dbReference type="RefSeq" id="WP_316426963.1">
    <property type="nucleotide sequence ID" value="NZ_CP130144.1"/>
</dbReference>
<dbReference type="InterPro" id="IPR002182">
    <property type="entry name" value="NB-ARC"/>
</dbReference>
<accession>A0AA96WT89</accession>
<feature type="repeat" description="WD" evidence="3">
    <location>
        <begin position="1178"/>
        <end position="1202"/>
    </location>
</feature>
<feature type="repeat" description="WD" evidence="3">
    <location>
        <begin position="980"/>
        <end position="1021"/>
    </location>
</feature>
<feature type="domain" description="NB-ARC" evidence="4">
    <location>
        <begin position="129"/>
        <end position="248"/>
    </location>
</feature>
<dbReference type="SUPFAM" id="SSF50978">
    <property type="entry name" value="WD40 repeat-like"/>
    <property type="match status" value="3"/>
</dbReference>
<dbReference type="PROSITE" id="PS00678">
    <property type="entry name" value="WD_REPEATS_1"/>
    <property type="match status" value="8"/>
</dbReference>